<protein>
    <submittedName>
        <fullName evidence="1">ATP-binding protein</fullName>
    </submittedName>
</protein>
<sequence>MDVKIGITDSPRELVFASTETPEELEKQVSAALSGDGNSVLSLTDEKGRRFLVQTAKISYVEIGPADGGRVGFGIGGAAK</sequence>
<dbReference type="GO" id="GO:0005524">
    <property type="term" value="F:ATP binding"/>
    <property type="evidence" value="ECO:0007669"/>
    <property type="project" value="UniProtKB-KW"/>
</dbReference>
<gene>
    <name evidence="1" type="ORF">AWC04_08715</name>
</gene>
<keyword evidence="2" id="KW-1185">Reference proteome</keyword>
<name>A0A1X1REY7_MYCFA</name>
<dbReference type="AlphaFoldDB" id="A0A1X1REY7"/>
<keyword evidence="1" id="KW-0067">ATP-binding</keyword>
<dbReference type="EMBL" id="LQOJ01000031">
    <property type="protein sequence ID" value="ORV04227.1"/>
    <property type="molecule type" value="Genomic_DNA"/>
</dbReference>
<dbReference type="Proteomes" id="UP000193484">
    <property type="component" value="Unassembled WGS sequence"/>
</dbReference>
<dbReference type="InterPro" id="IPR021456">
    <property type="entry name" value="DUF3107"/>
</dbReference>
<dbReference type="STRING" id="1793.AWC04_08715"/>
<evidence type="ECO:0000313" key="2">
    <source>
        <dbReference type="Proteomes" id="UP000193484"/>
    </source>
</evidence>
<comment type="caution">
    <text evidence="1">The sequence shown here is derived from an EMBL/GenBank/DDBJ whole genome shotgun (WGS) entry which is preliminary data.</text>
</comment>
<reference evidence="1 2" key="1">
    <citation type="submission" date="2016-01" db="EMBL/GenBank/DDBJ databases">
        <title>The new phylogeny of the genus Mycobacterium.</title>
        <authorList>
            <person name="Tarcisio F."/>
            <person name="Conor M."/>
            <person name="Antonella G."/>
            <person name="Elisabetta G."/>
            <person name="Giulia F.S."/>
            <person name="Sara T."/>
            <person name="Anna F."/>
            <person name="Clotilde B."/>
            <person name="Roberto B."/>
            <person name="Veronica D.S."/>
            <person name="Fabio R."/>
            <person name="Monica P."/>
            <person name="Olivier J."/>
            <person name="Enrico T."/>
            <person name="Nicola S."/>
        </authorList>
    </citation>
    <scope>NUCLEOTIDE SEQUENCE [LARGE SCALE GENOMIC DNA]</scope>
    <source>
        <strain evidence="1 2">DSM 44179</strain>
    </source>
</reference>
<proteinExistence type="predicted"/>
<accession>A0A1X1REY7</accession>
<evidence type="ECO:0000313" key="1">
    <source>
        <dbReference type="EMBL" id="ORV04227.1"/>
    </source>
</evidence>
<dbReference type="RefSeq" id="WP_234810519.1">
    <property type="nucleotide sequence ID" value="NZ_AP022603.1"/>
</dbReference>
<dbReference type="Pfam" id="PF11305">
    <property type="entry name" value="DUF3107"/>
    <property type="match status" value="1"/>
</dbReference>
<organism evidence="1 2">
    <name type="scientific">Mycolicibacterium fallax</name>
    <name type="common">Mycobacterium fallax</name>
    <dbReference type="NCBI Taxonomy" id="1793"/>
    <lineage>
        <taxon>Bacteria</taxon>
        <taxon>Bacillati</taxon>
        <taxon>Actinomycetota</taxon>
        <taxon>Actinomycetes</taxon>
        <taxon>Mycobacteriales</taxon>
        <taxon>Mycobacteriaceae</taxon>
        <taxon>Mycolicibacterium</taxon>
    </lineage>
</organism>
<keyword evidence="1" id="KW-0547">Nucleotide-binding</keyword>